<name>A0ABV6QLJ9_9ACTN</name>
<reference evidence="2 3" key="1">
    <citation type="submission" date="2024-09" db="EMBL/GenBank/DDBJ databases">
        <authorList>
            <person name="Sun Q."/>
            <person name="Mori K."/>
        </authorList>
    </citation>
    <scope>NUCLEOTIDE SEQUENCE [LARGE SCALE GENOMIC DNA]</scope>
    <source>
        <strain evidence="2 3">CGMCC 1.15906</strain>
    </source>
</reference>
<organism evidence="2 3">
    <name type="scientific">Kribbella deserti</name>
    <dbReference type="NCBI Taxonomy" id="1926257"/>
    <lineage>
        <taxon>Bacteria</taxon>
        <taxon>Bacillati</taxon>
        <taxon>Actinomycetota</taxon>
        <taxon>Actinomycetes</taxon>
        <taxon>Propionibacteriales</taxon>
        <taxon>Kribbellaceae</taxon>
        <taxon>Kribbella</taxon>
    </lineage>
</organism>
<sequence>MTLDAAAPPRPATEVIHTLAALVNRLDDESTTQVELLTGLTDLRGLLQEIARWEPLLISAARDRGASWAEIAPALGLASRQAAERRFLRLEDQGGDSSLTGDQRVQATRDRRAGDRAVADWARDNSATLRGLAGQITALAGLDPATQASVDRVRAALGENDSAALIAPLADVTPHLAASHPALADQLTALAADTAEVRQQPSTTRQSNQAPAKKEDAP</sequence>
<feature type="region of interest" description="Disordered" evidence="1">
    <location>
        <begin position="193"/>
        <end position="218"/>
    </location>
</feature>
<accession>A0ABV6QLJ9</accession>
<evidence type="ECO:0000313" key="3">
    <source>
        <dbReference type="Proteomes" id="UP001589890"/>
    </source>
</evidence>
<evidence type="ECO:0000313" key="2">
    <source>
        <dbReference type="EMBL" id="MFC0624617.1"/>
    </source>
</evidence>
<keyword evidence="3" id="KW-1185">Reference proteome</keyword>
<gene>
    <name evidence="2" type="ORF">ACFFGN_11135</name>
</gene>
<feature type="compositionally biased region" description="Polar residues" evidence="1">
    <location>
        <begin position="197"/>
        <end position="210"/>
    </location>
</feature>
<protein>
    <recommendedName>
        <fullName evidence="4">HSP18 transcriptional regulator</fullName>
    </recommendedName>
</protein>
<proteinExistence type="predicted"/>
<comment type="caution">
    <text evidence="2">The sequence shown here is derived from an EMBL/GenBank/DDBJ whole genome shotgun (WGS) entry which is preliminary data.</text>
</comment>
<dbReference type="EMBL" id="JBHLTC010000012">
    <property type="protein sequence ID" value="MFC0624617.1"/>
    <property type="molecule type" value="Genomic_DNA"/>
</dbReference>
<dbReference type="Proteomes" id="UP001589890">
    <property type="component" value="Unassembled WGS sequence"/>
</dbReference>
<evidence type="ECO:0008006" key="4">
    <source>
        <dbReference type="Google" id="ProtNLM"/>
    </source>
</evidence>
<evidence type="ECO:0000256" key="1">
    <source>
        <dbReference type="SAM" id="MobiDB-lite"/>
    </source>
</evidence>
<dbReference type="RefSeq" id="WP_380046173.1">
    <property type="nucleotide sequence ID" value="NZ_JBHLTC010000012.1"/>
</dbReference>